<dbReference type="Proteomes" id="UP000198381">
    <property type="component" value="Unassembled WGS sequence"/>
</dbReference>
<organism evidence="1 2">
    <name type="scientific">Flavobacterium plurextorum</name>
    <dbReference type="NCBI Taxonomy" id="1114867"/>
    <lineage>
        <taxon>Bacteria</taxon>
        <taxon>Pseudomonadati</taxon>
        <taxon>Bacteroidota</taxon>
        <taxon>Flavobacteriia</taxon>
        <taxon>Flavobacteriales</taxon>
        <taxon>Flavobacteriaceae</taxon>
        <taxon>Flavobacterium</taxon>
    </lineage>
</organism>
<proteinExistence type="predicted"/>
<accession>A0ABX4CRW5</accession>
<evidence type="ECO:0000313" key="2">
    <source>
        <dbReference type="Proteomes" id="UP000198381"/>
    </source>
</evidence>
<gene>
    <name evidence="1" type="ORF">B0A81_15820</name>
</gene>
<protein>
    <recommendedName>
        <fullName evidence="3">Type II toxin-antitoxin system HicB family antitoxin</fullName>
    </recommendedName>
</protein>
<evidence type="ECO:0008006" key="3">
    <source>
        <dbReference type="Google" id="ProtNLM"/>
    </source>
</evidence>
<sequence>MKTSFMKTKAFIEIGNDGTYSVYIENSTLNYGIHGTGKTVKEAVEDFLNSYQEMKDFYNEKGKEFIETTFEFQFDVASFLKYMEIFHAESDILEDDELGLLIKDFESKDYLTVERVLKALNVNLVENDNILDNIKTGLEEMKFFKNGNLKTTPAKDFLNEL</sequence>
<comment type="caution">
    <text evidence="1">The sequence shown here is derived from an EMBL/GenBank/DDBJ whole genome shotgun (WGS) entry which is preliminary data.</text>
</comment>
<keyword evidence="2" id="KW-1185">Reference proteome</keyword>
<name>A0ABX4CRW5_9FLAO</name>
<reference evidence="1 2" key="1">
    <citation type="submission" date="2016-11" db="EMBL/GenBank/DDBJ databases">
        <title>Whole genomes of Flavobacteriaceae.</title>
        <authorList>
            <person name="Stine C."/>
            <person name="Li C."/>
            <person name="Tadesse D."/>
        </authorList>
    </citation>
    <scope>NUCLEOTIDE SEQUENCE [LARGE SCALE GENOMIC DNA]</scope>
    <source>
        <strain evidence="1 2">CCUG 60112</strain>
    </source>
</reference>
<evidence type="ECO:0000313" key="1">
    <source>
        <dbReference type="EMBL" id="OXB05171.1"/>
    </source>
</evidence>
<dbReference type="EMBL" id="MUHD01000029">
    <property type="protein sequence ID" value="OXB05171.1"/>
    <property type="molecule type" value="Genomic_DNA"/>
</dbReference>